<feature type="compositionally biased region" description="Low complexity" evidence="1">
    <location>
        <begin position="77"/>
        <end position="89"/>
    </location>
</feature>
<name>A0A395GYW9_9EURO</name>
<organism evidence="2 3">
    <name type="scientific">Aspergillus ibericus CBS 121593</name>
    <dbReference type="NCBI Taxonomy" id="1448316"/>
    <lineage>
        <taxon>Eukaryota</taxon>
        <taxon>Fungi</taxon>
        <taxon>Dikarya</taxon>
        <taxon>Ascomycota</taxon>
        <taxon>Pezizomycotina</taxon>
        <taxon>Eurotiomycetes</taxon>
        <taxon>Eurotiomycetidae</taxon>
        <taxon>Eurotiales</taxon>
        <taxon>Aspergillaceae</taxon>
        <taxon>Aspergillus</taxon>
        <taxon>Aspergillus subgen. Circumdati</taxon>
    </lineage>
</organism>
<dbReference type="Proteomes" id="UP000249402">
    <property type="component" value="Unassembled WGS sequence"/>
</dbReference>
<protein>
    <submittedName>
        <fullName evidence="2">Uncharacterized protein</fullName>
    </submittedName>
</protein>
<evidence type="ECO:0000313" key="2">
    <source>
        <dbReference type="EMBL" id="RAL00245.1"/>
    </source>
</evidence>
<dbReference type="AlphaFoldDB" id="A0A395GYW9"/>
<dbReference type="VEuPathDB" id="FungiDB:BO80DRAFT_445639"/>
<evidence type="ECO:0000256" key="1">
    <source>
        <dbReference type="SAM" id="MobiDB-lite"/>
    </source>
</evidence>
<gene>
    <name evidence="2" type="ORF">BO80DRAFT_445639</name>
</gene>
<feature type="compositionally biased region" description="Polar residues" evidence="1">
    <location>
        <begin position="146"/>
        <end position="159"/>
    </location>
</feature>
<dbReference type="EMBL" id="KZ824441">
    <property type="protein sequence ID" value="RAL00245.1"/>
    <property type="molecule type" value="Genomic_DNA"/>
</dbReference>
<feature type="region of interest" description="Disordered" evidence="1">
    <location>
        <begin position="75"/>
        <end position="170"/>
    </location>
</feature>
<sequence>MVSGHGFGLQYLPRGLLGGAPTSELPEAALSVPASFDAFLGWDCWARYTEFSAILGHLGDGPGVMIVPQTRHYPTLRPSSVQSSPVRPRNAPSGLFPAYAWDQTGLSENQGQSADPAFSFQSPPPSSDGVDYKYRVLPRGDLPADQNESLSFQPLTPSKPQLDGPLIEYS</sequence>
<accession>A0A395GYW9</accession>
<evidence type="ECO:0000313" key="3">
    <source>
        <dbReference type="Proteomes" id="UP000249402"/>
    </source>
</evidence>
<keyword evidence="3" id="KW-1185">Reference proteome</keyword>
<dbReference type="GeneID" id="37226366"/>
<proteinExistence type="predicted"/>
<dbReference type="RefSeq" id="XP_025574572.1">
    <property type="nucleotide sequence ID" value="XM_025721501.1"/>
</dbReference>
<reference evidence="2 3" key="1">
    <citation type="submission" date="2018-02" db="EMBL/GenBank/DDBJ databases">
        <title>The genomes of Aspergillus section Nigri reveals drivers in fungal speciation.</title>
        <authorList>
            <consortium name="DOE Joint Genome Institute"/>
            <person name="Vesth T.C."/>
            <person name="Nybo J."/>
            <person name="Theobald S."/>
            <person name="Brandl J."/>
            <person name="Frisvad J.C."/>
            <person name="Nielsen K.F."/>
            <person name="Lyhne E.K."/>
            <person name="Kogle M.E."/>
            <person name="Kuo A."/>
            <person name="Riley R."/>
            <person name="Clum A."/>
            <person name="Nolan M."/>
            <person name="Lipzen A."/>
            <person name="Salamov A."/>
            <person name="Henrissat B."/>
            <person name="Wiebenga A."/>
            <person name="De vries R.P."/>
            <person name="Grigoriev I.V."/>
            <person name="Mortensen U.H."/>
            <person name="Andersen M.R."/>
            <person name="Baker S.E."/>
        </authorList>
    </citation>
    <scope>NUCLEOTIDE SEQUENCE [LARGE SCALE GENOMIC DNA]</scope>
    <source>
        <strain evidence="2 3">CBS 121593</strain>
    </source>
</reference>